<evidence type="ECO:0000256" key="5">
    <source>
        <dbReference type="SAM" id="MobiDB-lite"/>
    </source>
</evidence>
<protein>
    <submittedName>
        <fullName evidence="6">Uncharacterized protein</fullName>
    </submittedName>
</protein>
<comment type="subcellular location">
    <subcellularLocation>
        <location evidence="1">Plastid</location>
        <location evidence="1">Chloroplast</location>
    </subcellularLocation>
</comment>
<dbReference type="OrthoDB" id="409625at2759"/>
<keyword evidence="3" id="KW-0934">Plastid</keyword>
<evidence type="ECO:0000256" key="3">
    <source>
        <dbReference type="ARBA" id="ARBA00022640"/>
    </source>
</evidence>
<dbReference type="GO" id="GO:0009507">
    <property type="term" value="C:chloroplast"/>
    <property type="evidence" value="ECO:0007669"/>
    <property type="project" value="UniProtKB-SubCell"/>
</dbReference>
<dbReference type="Pfam" id="PF11523">
    <property type="entry name" value="DUF3223"/>
    <property type="match status" value="1"/>
</dbReference>
<dbReference type="GO" id="GO:1901259">
    <property type="term" value="P:chloroplast rRNA processing"/>
    <property type="evidence" value="ECO:0007669"/>
    <property type="project" value="TreeGrafter"/>
</dbReference>
<evidence type="ECO:0000256" key="1">
    <source>
        <dbReference type="ARBA" id="ARBA00004229"/>
    </source>
</evidence>
<dbReference type="EMBL" id="LR746272">
    <property type="protein sequence ID" value="CAA7401598.1"/>
    <property type="molecule type" value="Genomic_DNA"/>
</dbReference>
<organism evidence="6 7">
    <name type="scientific">Spirodela intermedia</name>
    <name type="common">Intermediate duckweed</name>
    <dbReference type="NCBI Taxonomy" id="51605"/>
    <lineage>
        <taxon>Eukaryota</taxon>
        <taxon>Viridiplantae</taxon>
        <taxon>Streptophyta</taxon>
        <taxon>Embryophyta</taxon>
        <taxon>Tracheophyta</taxon>
        <taxon>Spermatophyta</taxon>
        <taxon>Magnoliopsida</taxon>
        <taxon>Liliopsida</taxon>
        <taxon>Araceae</taxon>
        <taxon>Lemnoideae</taxon>
        <taxon>Spirodela</taxon>
    </lineage>
</organism>
<dbReference type="PANTHER" id="PTHR33415:SF15">
    <property type="entry name" value="PROTEIN DCL HOMOLOG, CHLOROPLASTIC"/>
    <property type="match status" value="1"/>
</dbReference>
<dbReference type="PANTHER" id="PTHR33415">
    <property type="entry name" value="PROTEIN EMBRYO DEFECTIVE 514"/>
    <property type="match status" value="1"/>
</dbReference>
<dbReference type="GO" id="GO:0009658">
    <property type="term" value="P:chloroplast organization"/>
    <property type="evidence" value="ECO:0007669"/>
    <property type="project" value="UniProtKB-ARBA"/>
</dbReference>
<evidence type="ECO:0000313" key="7">
    <source>
        <dbReference type="Proteomes" id="UP000663760"/>
    </source>
</evidence>
<feature type="compositionally biased region" description="Basic and acidic residues" evidence="5">
    <location>
        <begin position="109"/>
        <end position="119"/>
    </location>
</feature>
<proteinExistence type="predicted"/>
<dbReference type="FunFam" id="3.10.450.40:FF:000008">
    <property type="entry name" value="Protein DCL, chloroplastic"/>
    <property type="match status" value="1"/>
</dbReference>
<evidence type="ECO:0000256" key="4">
    <source>
        <dbReference type="ARBA" id="ARBA00022946"/>
    </source>
</evidence>
<feature type="region of interest" description="Disordered" evidence="5">
    <location>
        <begin position="60"/>
        <end position="125"/>
    </location>
</feature>
<sequence>MAISSLSSSAACRFAPHCGRIASGSASSSFGHSPCFLFLPFSASPARILALRAVKGAQVGKVGGSHGASQDPGPLRRPLVSPLPEDEEEEEDGSAGGVPRCDDADEIDDGGRPTEEPRGGSRRRKPDWVDWEDQILQDTVPLVSFVRMILHSGKYESGDRLSPEHEKMILERLLPYHPEFEIKIGCGVDFITIGYHPDFESSRCLFIVRKDGELIDFSYWKCIKGLIRNKYPLYADSFILRHFRKRRQ</sequence>
<keyword evidence="7" id="KW-1185">Reference proteome</keyword>
<name>A0A7I8KX02_SPIIN</name>
<dbReference type="Proteomes" id="UP000663760">
    <property type="component" value="Chromosome 9"/>
</dbReference>
<dbReference type="AlphaFoldDB" id="A0A7I8KX02"/>
<keyword evidence="2" id="KW-0150">Chloroplast</keyword>
<dbReference type="Gene3D" id="3.10.450.40">
    <property type="match status" value="1"/>
</dbReference>
<gene>
    <name evidence="6" type="ORF">SI8410_09012276</name>
</gene>
<dbReference type="InterPro" id="IPR044673">
    <property type="entry name" value="DCL-like"/>
</dbReference>
<evidence type="ECO:0000256" key="2">
    <source>
        <dbReference type="ARBA" id="ARBA00022528"/>
    </source>
</evidence>
<evidence type="ECO:0000313" key="6">
    <source>
        <dbReference type="EMBL" id="CAA7401598.1"/>
    </source>
</evidence>
<accession>A0A7I8KX02</accession>
<keyword evidence="4" id="KW-0809">Transit peptide</keyword>
<reference evidence="6" key="1">
    <citation type="submission" date="2020-02" db="EMBL/GenBank/DDBJ databases">
        <authorList>
            <person name="Scholz U."/>
            <person name="Mascher M."/>
            <person name="Fiebig A."/>
        </authorList>
    </citation>
    <scope>NUCLEOTIDE SEQUENCE</scope>
</reference>
<feature type="compositionally biased region" description="Acidic residues" evidence="5">
    <location>
        <begin position="84"/>
        <end position="93"/>
    </location>
</feature>